<dbReference type="EMBL" id="ML742034">
    <property type="protein sequence ID" value="KAE8153911.1"/>
    <property type="molecule type" value="Genomic_DNA"/>
</dbReference>
<keyword evidence="1" id="KW-0812">Transmembrane</keyword>
<dbReference type="InterPro" id="IPR027417">
    <property type="entry name" value="P-loop_NTPase"/>
</dbReference>
<name>A0A5N6U725_ASPAV</name>
<dbReference type="Proteomes" id="UP000325780">
    <property type="component" value="Unassembled WGS sequence"/>
</dbReference>
<keyword evidence="3" id="KW-1185">Reference proteome</keyword>
<proteinExistence type="predicted"/>
<dbReference type="GO" id="GO:0016787">
    <property type="term" value="F:hydrolase activity"/>
    <property type="evidence" value="ECO:0007669"/>
    <property type="project" value="UniProtKB-KW"/>
</dbReference>
<dbReference type="SUPFAM" id="SSF52540">
    <property type="entry name" value="P-loop containing nucleoside triphosphate hydrolases"/>
    <property type="match status" value="1"/>
</dbReference>
<dbReference type="Pfam" id="PF17784">
    <property type="entry name" value="Sulfotransfer_4"/>
    <property type="match status" value="1"/>
</dbReference>
<dbReference type="OrthoDB" id="408152at2759"/>
<organism evidence="2 3">
    <name type="scientific">Aspergillus avenaceus</name>
    <dbReference type="NCBI Taxonomy" id="36643"/>
    <lineage>
        <taxon>Eukaryota</taxon>
        <taxon>Fungi</taxon>
        <taxon>Dikarya</taxon>
        <taxon>Ascomycota</taxon>
        <taxon>Pezizomycotina</taxon>
        <taxon>Eurotiomycetes</taxon>
        <taxon>Eurotiomycetidae</taxon>
        <taxon>Eurotiales</taxon>
        <taxon>Aspergillaceae</taxon>
        <taxon>Aspergillus</taxon>
        <taxon>Aspergillus subgen. Circumdati</taxon>
    </lineage>
</organism>
<evidence type="ECO:0000313" key="2">
    <source>
        <dbReference type="EMBL" id="KAE8153911.1"/>
    </source>
</evidence>
<reference evidence="2 3" key="1">
    <citation type="submission" date="2019-04" db="EMBL/GenBank/DDBJ databases">
        <title>Friends and foes A comparative genomics study of 23 Aspergillus species from section Flavi.</title>
        <authorList>
            <consortium name="DOE Joint Genome Institute"/>
            <person name="Kjaerbolling I."/>
            <person name="Vesth T."/>
            <person name="Frisvad J.C."/>
            <person name="Nybo J.L."/>
            <person name="Theobald S."/>
            <person name="Kildgaard S."/>
            <person name="Isbrandt T."/>
            <person name="Kuo A."/>
            <person name="Sato A."/>
            <person name="Lyhne E.K."/>
            <person name="Kogle M.E."/>
            <person name="Wiebenga A."/>
            <person name="Kun R.S."/>
            <person name="Lubbers R.J."/>
            <person name="Makela M.R."/>
            <person name="Barry K."/>
            <person name="Chovatia M."/>
            <person name="Clum A."/>
            <person name="Daum C."/>
            <person name="Haridas S."/>
            <person name="He G."/>
            <person name="LaButti K."/>
            <person name="Lipzen A."/>
            <person name="Mondo S."/>
            <person name="Riley R."/>
            <person name="Salamov A."/>
            <person name="Simmons B.A."/>
            <person name="Magnuson J.K."/>
            <person name="Henrissat B."/>
            <person name="Mortensen U.H."/>
            <person name="Larsen T.O."/>
            <person name="Devries R.P."/>
            <person name="Grigoriev I.V."/>
            <person name="Machida M."/>
            <person name="Baker S.E."/>
            <person name="Andersen M.R."/>
        </authorList>
    </citation>
    <scope>NUCLEOTIDE SEQUENCE [LARGE SCALE GENOMIC DNA]</scope>
    <source>
        <strain evidence="2 3">IBT 18842</strain>
    </source>
</reference>
<sequence>MSLTYSDNLAPRPATDVFTAEDTCIDRRKCHRTVPMKVLALGVGRTGTASLRIALERLGYLKCYHMMSASVENPPDCLMWHDALLAKYDGVGEFGRKEWDQLLGECQAVCDWPACAFAKELIEAYPNAKVILTTREVDSWHASVMKTVWWRVTDPEHSFVSNFSWAASMYYPMLNKFFQTFFRGDFPNKGKQVYLDHVEEVRSLVPPERLLEYKISDGWGPLCEFLGEEVPDTAFPRGNDMADFFQRCRTRNRRQMMNAALQAFTMGGALLATGLAATMAFKRFSR</sequence>
<keyword evidence="2" id="KW-0378">Hydrolase</keyword>
<dbReference type="AlphaFoldDB" id="A0A5N6U725"/>
<dbReference type="Gene3D" id="3.40.50.300">
    <property type="entry name" value="P-loop containing nucleotide triphosphate hydrolases"/>
    <property type="match status" value="1"/>
</dbReference>
<protein>
    <submittedName>
        <fullName evidence="2">P-loop containing nucleoside triphosphate hydrolase protein</fullName>
    </submittedName>
</protein>
<dbReference type="PANTHER" id="PTHR36978:SF4">
    <property type="entry name" value="P-LOOP CONTAINING NUCLEOSIDE TRIPHOSPHATE HYDROLASE PROTEIN"/>
    <property type="match status" value="1"/>
</dbReference>
<accession>A0A5N6U725</accession>
<dbReference type="InterPro" id="IPR040632">
    <property type="entry name" value="Sulfotransfer_4"/>
</dbReference>
<evidence type="ECO:0000313" key="3">
    <source>
        <dbReference type="Proteomes" id="UP000325780"/>
    </source>
</evidence>
<gene>
    <name evidence="2" type="ORF">BDV25DRAFT_148667</name>
</gene>
<evidence type="ECO:0000256" key="1">
    <source>
        <dbReference type="SAM" id="Phobius"/>
    </source>
</evidence>
<keyword evidence="1" id="KW-0472">Membrane</keyword>
<feature type="transmembrane region" description="Helical" evidence="1">
    <location>
        <begin position="259"/>
        <end position="281"/>
    </location>
</feature>
<keyword evidence="1" id="KW-1133">Transmembrane helix</keyword>
<dbReference type="PANTHER" id="PTHR36978">
    <property type="entry name" value="P-LOOP CONTAINING NUCLEOTIDE TRIPHOSPHATE HYDROLASE"/>
    <property type="match status" value="1"/>
</dbReference>